<keyword evidence="8" id="KW-1185">Reference proteome</keyword>
<protein>
    <submittedName>
        <fullName evidence="7">RSAM/selenodomain-associated transferase 2</fullName>
    </submittedName>
</protein>
<dbReference type="SUPFAM" id="SSF53448">
    <property type="entry name" value="Nucleotide-diphospho-sugar transferases"/>
    <property type="match status" value="1"/>
</dbReference>
<evidence type="ECO:0000313" key="8">
    <source>
        <dbReference type="Proteomes" id="UP000294614"/>
    </source>
</evidence>
<keyword evidence="5" id="KW-0472">Membrane</keyword>
<organism evidence="7 8">
    <name type="scientific">Seleniivibrio woodruffii</name>
    <dbReference type="NCBI Taxonomy" id="1078050"/>
    <lineage>
        <taxon>Bacteria</taxon>
        <taxon>Pseudomonadati</taxon>
        <taxon>Deferribacterota</taxon>
        <taxon>Deferribacteres</taxon>
        <taxon>Deferribacterales</taxon>
        <taxon>Geovibrionaceae</taxon>
        <taxon>Seleniivibrio</taxon>
    </lineage>
</organism>
<dbReference type="InterPro" id="IPR001173">
    <property type="entry name" value="Glyco_trans_2-like"/>
</dbReference>
<dbReference type="InterPro" id="IPR026461">
    <property type="entry name" value="Trfase_2_rSAM/seldom_assoc"/>
</dbReference>
<evidence type="ECO:0000256" key="5">
    <source>
        <dbReference type="ARBA" id="ARBA00023136"/>
    </source>
</evidence>
<evidence type="ECO:0000256" key="4">
    <source>
        <dbReference type="ARBA" id="ARBA00022679"/>
    </source>
</evidence>
<feature type="domain" description="Glycosyltransferase 2-like" evidence="6">
    <location>
        <begin position="4"/>
        <end position="104"/>
    </location>
</feature>
<comment type="caution">
    <text evidence="7">The sequence shown here is derived from an EMBL/GenBank/DDBJ whole genome shotgun (WGS) entry which is preliminary data.</text>
</comment>
<proteinExistence type="predicted"/>
<evidence type="ECO:0000256" key="3">
    <source>
        <dbReference type="ARBA" id="ARBA00022676"/>
    </source>
</evidence>
<dbReference type="Pfam" id="PF00535">
    <property type="entry name" value="Glycos_transf_2"/>
    <property type="match status" value="1"/>
</dbReference>
<dbReference type="Gene3D" id="3.90.550.10">
    <property type="entry name" value="Spore Coat Polysaccharide Biosynthesis Protein SpsA, Chain A"/>
    <property type="match status" value="1"/>
</dbReference>
<name>A0A4R1K9P8_9BACT</name>
<keyword evidence="2" id="KW-1003">Cell membrane</keyword>
<dbReference type="PANTHER" id="PTHR43646:SF2">
    <property type="entry name" value="GLYCOSYLTRANSFERASE 2-LIKE DOMAIN-CONTAINING PROTEIN"/>
    <property type="match status" value="1"/>
</dbReference>
<keyword evidence="4 7" id="KW-0808">Transferase</keyword>
<dbReference type="OrthoDB" id="9810303at2"/>
<dbReference type="PANTHER" id="PTHR43646">
    <property type="entry name" value="GLYCOSYLTRANSFERASE"/>
    <property type="match status" value="1"/>
</dbReference>
<dbReference type="GO" id="GO:0016757">
    <property type="term" value="F:glycosyltransferase activity"/>
    <property type="evidence" value="ECO:0007669"/>
    <property type="project" value="UniProtKB-KW"/>
</dbReference>
<reference evidence="7 8" key="1">
    <citation type="submission" date="2019-03" db="EMBL/GenBank/DDBJ databases">
        <title>Genomic Encyclopedia of Type Strains, Phase IV (KMG-IV): sequencing the most valuable type-strain genomes for metagenomic binning, comparative biology and taxonomic classification.</title>
        <authorList>
            <person name="Goeker M."/>
        </authorList>
    </citation>
    <scope>NUCLEOTIDE SEQUENCE [LARGE SCALE GENOMIC DNA]</scope>
    <source>
        <strain evidence="7 8">DSM 24984</strain>
    </source>
</reference>
<dbReference type="AlphaFoldDB" id="A0A4R1K9P8"/>
<gene>
    <name evidence="7" type="ORF">C8D98_1639</name>
</gene>
<dbReference type="GO" id="GO:0005886">
    <property type="term" value="C:plasma membrane"/>
    <property type="evidence" value="ECO:0007669"/>
    <property type="project" value="UniProtKB-SubCell"/>
</dbReference>
<sequence>MKISVIIPVFNEQNTIDETINRISAHEIIVSDCNNATNDAITAQNIIKITSKQGRSAQMNSGAKYATGDVLLFLHADTVLPENWHSLIENALKNADYGAFSLGIDNKRPIYRIIEALVNLRTRITRIPYGDQAIFMKKEHFKGYEDYPLFEDFRLMQDAKRAGLRFALIKDRVKTSARRWEKEGVMHTTIRNWLITIRYLTGTHPDELKRYYGDGR</sequence>
<evidence type="ECO:0000259" key="6">
    <source>
        <dbReference type="Pfam" id="PF00535"/>
    </source>
</evidence>
<dbReference type="CDD" id="cd02522">
    <property type="entry name" value="GT_2_like_a"/>
    <property type="match status" value="1"/>
</dbReference>
<comment type="subcellular location">
    <subcellularLocation>
        <location evidence="1">Cell membrane</location>
    </subcellularLocation>
</comment>
<dbReference type="Proteomes" id="UP000294614">
    <property type="component" value="Unassembled WGS sequence"/>
</dbReference>
<dbReference type="InterPro" id="IPR029044">
    <property type="entry name" value="Nucleotide-diphossugar_trans"/>
</dbReference>
<evidence type="ECO:0000313" key="7">
    <source>
        <dbReference type="EMBL" id="TCK60760.1"/>
    </source>
</evidence>
<dbReference type="RefSeq" id="WP_132873627.1">
    <property type="nucleotide sequence ID" value="NZ_SMGG01000004.1"/>
</dbReference>
<dbReference type="NCBIfam" id="TIGR04283">
    <property type="entry name" value="glyco_like_mftF"/>
    <property type="match status" value="1"/>
</dbReference>
<dbReference type="EMBL" id="SMGG01000004">
    <property type="protein sequence ID" value="TCK60760.1"/>
    <property type="molecule type" value="Genomic_DNA"/>
</dbReference>
<evidence type="ECO:0000256" key="1">
    <source>
        <dbReference type="ARBA" id="ARBA00004236"/>
    </source>
</evidence>
<keyword evidence="3" id="KW-0328">Glycosyltransferase</keyword>
<evidence type="ECO:0000256" key="2">
    <source>
        <dbReference type="ARBA" id="ARBA00022475"/>
    </source>
</evidence>
<accession>A0A4R1K9P8</accession>